<dbReference type="Proteomes" id="UP000186868">
    <property type="component" value="Unassembled WGS sequence"/>
</dbReference>
<name>A0A1U7HCD4_9CYAN</name>
<evidence type="ECO:0000256" key="1">
    <source>
        <dbReference type="SAM" id="MobiDB-lite"/>
    </source>
</evidence>
<dbReference type="EMBL" id="MRCB01000022">
    <property type="protein sequence ID" value="OKH21198.1"/>
    <property type="molecule type" value="Genomic_DNA"/>
</dbReference>
<evidence type="ECO:0008006" key="4">
    <source>
        <dbReference type="Google" id="ProtNLM"/>
    </source>
</evidence>
<dbReference type="InterPro" id="IPR021355">
    <property type="entry name" value="Phage_Syn9_Gp224"/>
</dbReference>
<dbReference type="STRING" id="1921803.NIES593_16400"/>
<reference evidence="2 3" key="1">
    <citation type="submission" date="2016-11" db="EMBL/GenBank/DDBJ databases">
        <title>Draft Genome Sequences of Nine Cyanobacterial Strains from Diverse Habitats.</title>
        <authorList>
            <person name="Zhu T."/>
            <person name="Hou S."/>
            <person name="Lu X."/>
            <person name="Hess W.R."/>
        </authorList>
    </citation>
    <scope>NUCLEOTIDE SEQUENCE [LARGE SCALE GENOMIC DNA]</scope>
    <source>
        <strain evidence="2 3">NIES-593</strain>
    </source>
</reference>
<dbReference type="AlphaFoldDB" id="A0A1U7HCD4"/>
<proteinExistence type="predicted"/>
<accession>A0A1U7HCD4</accession>
<feature type="compositionally biased region" description="Polar residues" evidence="1">
    <location>
        <begin position="40"/>
        <end position="57"/>
    </location>
</feature>
<evidence type="ECO:0000313" key="3">
    <source>
        <dbReference type="Proteomes" id="UP000186868"/>
    </source>
</evidence>
<sequence>MLHLMYILAFTVIAFLAISNLIRSLVTVSMDSQRRYSAAGKSSSGTKEANWNRTGTTVHPELLDESGQPIDEPLLVMRSVTVEDARQQLDALYKASPGQTQETEEDA</sequence>
<gene>
    <name evidence="2" type="ORF">NIES593_16400</name>
</gene>
<dbReference type="OrthoDB" id="513924at2"/>
<organism evidence="2 3">
    <name type="scientific">Hydrococcus rivularis NIES-593</name>
    <dbReference type="NCBI Taxonomy" id="1921803"/>
    <lineage>
        <taxon>Bacteria</taxon>
        <taxon>Bacillati</taxon>
        <taxon>Cyanobacteriota</taxon>
        <taxon>Cyanophyceae</taxon>
        <taxon>Pleurocapsales</taxon>
        <taxon>Hydrococcaceae</taxon>
        <taxon>Hydrococcus</taxon>
    </lineage>
</organism>
<evidence type="ECO:0000313" key="2">
    <source>
        <dbReference type="EMBL" id="OKH21198.1"/>
    </source>
</evidence>
<protein>
    <recommendedName>
        <fullName evidence="4">DUF2973 domain-containing protein</fullName>
    </recommendedName>
</protein>
<comment type="caution">
    <text evidence="2">The sequence shown here is derived from an EMBL/GenBank/DDBJ whole genome shotgun (WGS) entry which is preliminary data.</text>
</comment>
<feature type="region of interest" description="Disordered" evidence="1">
    <location>
        <begin position="36"/>
        <end position="66"/>
    </location>
</feature>
<dbReference type="RefSeq" id="WP_073600615.1">
    <property type="nucleotide sequence ID" value="NZ_MRCB01000022.1"/>
</dbReference>
<keyword evidence="3" id="KW-1185">Reference proteome</keyword>
<dbReference type="Pfam" id="PF11189">
    <property type="entry name" value="DUF2973"/>
    <property type="match status" value="1"/>
</dbReference>